<accession>A0A2K9E0U4</accession>
<dbReference type="Proteomes" id="UP000233534">
    <property type="component" value="Chromosome"/>
</dbReference>
<protein>
    <submittedName>
        <fullName evidence="1">Chromosome segregation protein</fullName>
    </submittedName>
</protein>
<keyword evidence="2" id="KW-1185">Reference proteome</keyword>
<evidence type="ECO:0000313" key="1">
    <source>
        <dbReference type="EMBL" id="AUG57397.1"/>
    </source>
</evidence>
<dbReference type="InterPro" id="IPR027417">
    <property type="entry name" value="P-loop_NTPase"/>
</dbReference>
<name>A0A2K9E0U4_9FIRM</name>
<dbReference type="AlphaFoldDB" id="A0A2K9E0U4"/>
<organism evidence="1 2">
    <name type="scientific">Acetivibrio saccincola</name>
    <dbReference type="NCBI Taxonomy" id="1677857"/>
    <lineage>
        <taxon>Bacteria</taxon>
        <taxon>Bacillati</taxon>
        <taxon>Bacillota</taxon>
        <taxon>Clostridia</taxon>
        <taxon>Eubacteriales</taxon>
        <taxon>Oscillospiraceae</taxon>
        <taxon>Acetivibrio</taxon>
    </lineage>
</organism>
<dbReference type="EMBL" id="CP025197">
    <property type="protein sequence ID" value="AUG57397.1"/>
    <property type="molecule type" value="Genomic_DNA"/>
</dbReference>
<reference evidence="1 2" key="1">
    <citation type="submission" date="2017-12" db="EMBL/GenBank/DDBJ databases">
        <title>Complete genome sequence of Herbivorax saccincola GGR1, a novel Cellulosome-producing hydrolytic bacterium in a thermophilic biogas plant, established by Illumina and Nanopore MinION sequencing.</title>
        <authorList>
            <person name="Pechtl A."/>
            <person name="Ruckert C."/>
            <person name="Koeck D.E."/>
            <person name="Maus I."/>
            <person name="Winkler A."/>
            <person name="Kalinowski J."/>
            <person name="Puhler A."/>
            <person name="Schwarz W.W."/>
            <person name="Zverlov V.V."/>
            <person name="Schluter A."/>
            <person name="Liebl W."/>
        </authorList>
    </citation>
    <scope>NUCLEOTIDE SEQUENCE [LARGE SCALE GENOMIC DNA]</scope>
    <source>
        <strain evidence="2">SR1</strain>
    </source>
</reference>
<proteinExistence type="predicted"/>
<sequence>MLKDSILKYQDQLQSIKKKYEKSKNYYYQQKGKKEQLSEQRSKLEKMLQRCIDNIELLDKVRILLGRVSEFAREQARVQIESLVTNCLQFIFDTNLEFRIEINEVRGRPEAEFFVISNYTGQVIKTKPQDARGGGVVDIISLAIRIAMLECSVDEIKGPVILDEPAKHVSDEYIVQVSEFLKQVALMFNRQVIMVTHNNHLKEMADNWYKVEMVDGISIVKTEDTEVHF</sequence>
<dbReference type="SUPFAM" id="SSF52540">
    <property type="entry name" value="P-loop containing nucleoside triphosphate hydrolases"/>
    <property type="match status" value="1"/>
</dbReference>
<dbReference type="RefSeq" id="WP_101300713.1">
    <property type="nucleotide sequence ID" value="NZ_CP025197.1"/>
</dbReference>
<dbReference type="Gene3D" id="3.40.50.300">
    <property type="entry name" value="P-loop containing nucleotide triphosphate hydrolases"/>
    <property type="match status" value="1"/>
</dbReference>
<evidence type="ECO:0000313" key="2">
    <source>
        <dbReference type="Proteomes" id="UP000233534"/>
    </source>
</evidence>
<dbReference type="KEGG" id="hsc:HVS_07410"/>
<gene>
    <name evidence="1" type="ORF">HVS_07410</name>
</gene>